<dbReference type="AlphaFoldDB" id="A0A974DPH1"/>
<reference evidence="2" key="1">
    <citation type="journal article" date="2016" name="Nature">
        <title>Genome evolution in the allotetraploid frog Xenopus laevis.</title>
        <authorList>
            <person name="Session A.M."/>
            <person name="Uno Y."/>
            <person name="Kwon T."/>
            <person name="Chapman J.A."/>
            <person name="Toyoda A."/>
            <person name="Takahashi S."/>
            <person name="Fukui A."/>
            <person name="Hikosaka A."/>
            <person name="Suzuki A."/>
            <person name="Kondo M."/>
            <person name="van Heeringen S.J."/>
            <person name="Quigley I."/>
            <person name="Heinz S."/>
            <person name="Ogino H."/>
            <person name="Ochi H."/>
            <person name="Hellsten U."/>
            <person name="Lyons J.B."/>
            <person name="Simakov O."/>
            <person name="Putnam N."/>
            <person name="Stites J."/>
            <person name="Kuroki Y."/>
            <person name="Tanaka T."/>
            <person name="Michiue T."/>
            <person name="Watanabe M."/>
            <person name="Bogdanovic O."/>
            <person name="Lister R."/>
            <person name="Georgiou G."/>
            <person name="Paranjpe S.S."/>
            <person name="van Kruijsbergen I."/>
            <person name="Shu S."/>
            <person name="Carlson J."/>
            <person name="Kinoshita T."/>
            <person name="Ohta Y."/>
            <person name="Mawaribuchi S."/>
            <person name="Jenkins J."/>
            <person name="Grimwood J."/>
            <person name="Schmutz J."/>
            <person name="Mitros T."/>
            <person name="Mozaffari S.V."/>
            <person name="Suzuki Y."/>
            <person name="Haramoto Y."/>
            <person name="Yamamoto T.S."/>
            <person name="Takagi C."/>
            <person name="Heald R."/>
            <person name="Miller K."/>
            <person name="Haudenschild C."/>
            <person name="Kitzman J."/>
            <person name="Nakayama T."/>
            <person name="Izutsu Y."/>
            <person name="Robert J."/>
            <person name="Fortriede J."/>
            <person name="Burns K."/>
            <person name="Lotay V."/>
            <person name="Karimi K."/>
            <person name="Yasuoka Y."/>
            <person name="Dichmann D.S."/>
            <person name="Flajnik M.F."/>
            <person name="Houston D.W."/>
            <person name="Shendure J."/>
            <person name="DuPasquier L."/>
            <person name="Vize P.D."/>
            <person name="Zorn A.M."/>
            <person name="Ito M."/>
            <person name="Marcotte E.M."/>
            <person name="Wallingford J.B."/>
            <person name="Ito Y."/>
            <person name="Asashima M."/>
            <person name="Ueno N."/>
            <person name="Matsuda Y."/>
            <person name="Veenstra G.J."/>
            <person name="Fujiyama A."/>
            <person name="Harland R.M."/>
            <person name="Taira M."/>
            <person name="Rokhsar D.S."/>
        </authorList>
    </citation>
    <scope>NUCLEOTIDE SEQUENCE [LARGE SCALE GENOMIC DNA]</scope>
    <source>
        <strain evidence="2">J</strain>
    </source>
</reference>
<name>A0A974DPH1_XENLA</name>
<accession>A0A974DPH1</accession>
<proteinExistence type="predicted"/>
<evidence type="ECO:0000313" key="1">
    <source>
        <dbReference type="EMBL" id="OCT95140.1"/>
    </source>
</evidence>
<protein>
    <submittedName>
        <fullName evidence="1">Uncharacterized protein</fullName>
    </submittedName>
</protein>
<dbReference type="Proteomes" id="UP000694892">
    <property type="component" value="Chromosome 2L"/>
</dbReference>
<dbReference type="EMBL" id="CM004468">
    <property type="protein sequence ID" value="OCT95140.1"/>
    <property type="molecule type" value="Genomic_DNA"/>
</dbReference>
<evidence type="ECO:0000313" key="2">
    <source>
        <dbReference type="Proteomes" id="UP000694892"/>
    </source>
</evidence>
<gene>
    <name evidence="1" type="ORF">XELAEV_18012824mg</name>
</gene>
<organism evidence="1 2">
    <name type="scientific">Xenopus laevis</name>
    <name type="common">African clawed frog</name>
    <dbReference type="NCBI Taxonomy" id="8355"/>
    <lineage>
        <taxon>Eukaryota</taxon>
        <taxon>Metazoa</taxon>
        <taxon>Chordata</taxon>
        <taxon>Craniata</taxon>
        <taxon>Vertebrata</taxon>
        <taxon>Euteleostomi</taxon>
        <taxon>Amphibia</taxon>
        <taxon>Batrachia</taxon>
        <taxon>Anura</taxon>
        <taxon>Pipoidea</taxon>
        <taxon>Pipidae</taxon>
        <taxon>Xenopodinae</taxon>
        <taxon>Xenopus</taxon>
        <taxon>Xenopus</taxon>
    </lineage>
</organism>
<sequence length="196" mass="23053">MNSPSVRYQQMASFIHINLPPTADAPTFTEFENPYRHLTPPEHNISSIYWLRLTHSDTELPPQPHLINWKQEEKDIVHKSFTGPRSCCILENYYVKILTRWYNTPTKLNIQKFWTEILTVCTDKLKLTIDKKPAAALFYHNTTSMNLYKISLPQYALKTAKILIPSKWKSTLIQTLSLKYIAVKEEFRKFKKIHAE</sequence>